<accession>A0A502EMK3</accession>
<keyword evidence="2" id="KW-1185">Reference proteome</keyword>
<protein>
    <submittedName>
        <fullName evidence="1">Uncharacterized protein</fullName>
    </submittedName>
</protein>
<evidence type="ECO:0000313" key="1">
    <source>
        <dbReference type="EMBL" id="TPG37501.1"/>
    </source>
</evidence>
<dbReference type="EMBL" id="RCZH01000013">
    <property type="protein sequence ID" value="TPG37501.1"/>
    <property type="molecule type" value="Genomic_DNA"/>
</dbReference>
<reference evidence="1 2" key="1">
    <citation type="journal article" date="2019" name="Environ. Microbiol.">
        <title>Species interactions and distinct microbial communities in high Arctic permafrost affected cryosols are associated with the CH4 and CO2 gas fluxes.</title>
        <authorList>
            <person name="Altshuler I."/>
            <person name="Hamel J."/>
            <person name="Turney S."/>
            <person name="Magnuson E."/>
            <person name="Levesque R."/>
            <person name="Greer C."/>
            <person name="Whyte L.G."/>
        </authorList>
    </citation>
    <scope>NUCLEOTIDE SEQUENCE [LARGE SCALE GENOMIC DNA]</scope>
    <source>
        <strain evidence="1 2">42</strain>
    </source>
</reference>
<evidence type="ECO:0000313" key="2">
    <source>
        <dbReference type="Proteomes" id="UP000319700"/>
    </source>
</evidence>
<comment type="caution">
    <text evidence="1">The sequence shown here is derived from an EMBL/GenBank/DDBJ whole genome shotgun (WGS) entry which is preliminary data.</text>
</comment>
<dbReference type="Proteomes" id="UP000319700">
    <property type="component" value="Unassembled WGS sequence"/>
</dbReference>
<organism evidence="1 2">
    <name type="scientific">Flavobacterium pectinovorum</name>
    <dbReference type="NCBI Taxonomy" id="29533"/>
    <lineage>
        <taxon>Bacteria</taxon>
        <taxon>Pseudomonadati</taxon>
        <taxon>Bacteroidota</taxon>
        <taxon>Flavobacteriia</taxon>
        <taxon>Flavobacteriales</taxon>
        <taxon>Flavobacteriaceae</taxon>
        <taxon>Flavobacterium</taxon>
    </lineage>
</organism>
<sequence>MIHLYEKTPKSNDFGVFGNLWIYKTIYEPFLEGFKENFSKTHNKKALKTNHFQGFFDSL</sequence>
<dbReference type="AlphaFoldDB" id="A0A502EMK3"/>
<gene>
    <name evidence="1" type="ORF">EAH81_18595</name>
</gene>
<name>A0A502EMK3_9FLAO</name>
<proteinExistence type="predicted"/>
<dbReference type="RefSeq" id="WP_140509809.1">
    <property type="nucleotide sequence ID" value="NZ_RCZH01000013.1"/>
</dbReference>